<keyword evidence="2" id="KW-1185">Reference proteome</keyword>
<organism evidence="1 2">
    <name type="scientific">Characodon lateralis</name>
    <dbReference type="NCBI Taxonomy" id="208331"/>
    <lineage>
        <taxon>Eukaryota</taxon>
        <taxon>Metazoa</taxon>
        <taxon>Chordata</taxon>
        <taxon>Craniata</taxon>
        <taxon>Vertebrata</taxon>
        <taxon>Euteleostomi</taxon>
        <taxon>Actinopterygii</taxon>
        <taxon>Neopterygii</taxon>
        <taxon>Teleostei</taxon>
        <taxon>Neoteleostei</taxon>
        <taxon>Acanthomorphata</taxon>
        <taxon>Ovalentaria</taxon>
        <taxon>Atherinomorphae</taxon>
        <taxon>Cyprinodontiformes</taxon>
        <taxon>Goodeidae</taxon>
        <taxon>Characodon</taxon>
    </lineage>
</organism>
<gene>
    <name evidence="1" type="ORF">CHARACLAT_006641</name>
</gene>
<reference evidence="1 2" key="1">
    <citation type="submission" date="2021-06" db="EMBL/GenBank/DDBJ databases">
        <authorList>
            <person name="Palmer J.M."/>
        </authorList>
    </citation>
    <scope>NUCLEOTIDE SEQUENCE [LARGE SCALE GENOMIC DNA]</scope>
    <source>
        <strain evidence="1 2">CL_MEX2019</strain>
        <tissue evidence="1">Muscle</tissue>
    </source>
</reference>
<sequence>MLRVVVLLEGEPQQQFSSRIAMFLAPSIFPINDIRPESLVLVSDQSKIFYVFSGSRTMSWYVCSSTKLKHTPHFSDFHLQRIWKTKHIFFSLTSMHYPVLVYLTESH</sequence>
<proteinExistence type="predicted"/>
<protein>
    <submittedName>
        <fullName evidence="1">Uncharacterized protein</fullName>
    </submittedName>
</protein>
<comment type="caution">
    <text evidence="1">The sequence shown here is derived from an EMBL/GenBank/DDBJ whole genome shotgun (WGS) entry which is preliminary data.</text>
</comment>
<dbReference type="EMBL" id="JAHUTJ010016741">
    <property type="protein sequence ID" value="MED6270110.1"/>
    <property type="molecule type" value="Genomic_DNA"/>
</dbReference>
<evidence type="ECO:0000313" key="1">
    <source>
        <dbReference type="EMBL" id="MED6270110.1"/>
    </source>
</evidence>
<accession>A0ABU7D6L3</accession>
<evidence type="ECO:0000313" key="2">
    <source>
        <dbReference type="Proteomes" id="UP001352852"/>
    </source>
</evidence>
<dbReference type="Proteomes" id="UP001352852">
    <property type="component" value="Unassembled WGS sequence"/>
</dbReference>
<name>A0ABU7D6L3_9TELE</name>